<dbReference type="InterPro" id="IPR050667">
    <property type="entry name" value="PPR-containing_protein"/>
</dbReference>
<gene>
    <name evidence="4" type="ORF">BVC80_1837g69</name>
</gene>
<organism evidence="4 5">
    <name type="scientific">Macleaya cordata</name>
    <name type="common">Five-seeded plume-poppy</name>
    <name type="synonym">Bocconia cordata</name>
    <dbReference type="NCBI Taxonomy" id="56857"/>
    <lineage>
        <taxon>Eukaryota</taxon>
        <taxon>Viridiplantae</taxon>
        <taxon>Streptophyta</taxon>
        <taxon>Embryophyta</taxon>
        <taxon>Tracheophyta</taxon>
        <taxon>Spermatophyta</taxon>
        <taxon>Magnoliopsida</taxon>
        <taxon>Ranunculales</taxon>
        <taxon>Papaveraceae</taxon>
        <taxon>Papaveroideae</taxon>
        <taxon>Macleaya</taxon>
    </lineage>
</organism>
<feature type="repeat" description="PPR" evidence="3">
    <location>
        <begin position="211"/>
        <end position="245"/>
    </location>
</feature>
<comment type="similarity">
    <text evidence="1">Belongs to the PPR family. P subfamily.</text>
</comment>
<dbReference type="InterPro" id="IPR002885">
    <property type="entry name" value="PPR_rpt"/>
</dbReference>
<dbReference type="InterPro" id="IPR011990">
    <property type="entry name" value="TPR-like_helical_dom_sf"/>
</dbReference>
<dbReference type="AlphaFoldDB" id="A0A200R3H9"/>
<evidence type="ECO:0000256" key="1">
    <source>
        <dbReference type="ARBA" id="ARBA00007626"/>
    </source>
</evidence>
<keyword evidence="5" id="KW-1185">Reference proteome</keyword>
<dbReference type="PROSITE" id="PS51375">
    <property type="entry name" value="PPR"/>
    <property type="match status" value="2"/>
</dbReference>
<evidence type="ECO:0000256" key="2">
    <source>
        <dbReference type="ARBA" id="ARBA00022737"/>
    </source>
</evidence>
<keyword evidence="2" id="KW-0677">Repeat</keyword>
<sequence>MAIGTMKNLYYNSQLLRCSLFHSIPSSSQTLEESIKAAIETKTYHQIPDLLISTTTTSSPPYGNPNNPFSFLSSFSQPLKTKIIDEILQSFIPLRPRSRPQIAYAYLLSYTLQDPNPFPLALAVLQRTLRSGCLPSPQTHLSLSSAWLDRRQHCSLRSTTVFDILSEVQSIGYRPDRGTCNYLISSLCAVDELGESVRVLEGMGSAGCDPDSESYGTVISAMCEARRTKEAEALVREMGRVGVVLRQGTVGRIVAAMKANGEVRRGVQMVRWLEREGYGGGIGFEVYEMVVEGCLERGEFILAGEMVMDMAEKGFIPYVGVRLMVFERLVGVGKPELAYLVRQKLATLKS</sequence>
<dbReference type="Gene3D" id="1.25.40.10">
    <property type="entry name" value="Tetratricopeptide repeat domain"/>
    <property type="match status" value="1"/>
</dbReference>
<dbReference type="OMA" id="CIPVPQT"/>
<dbReference type="STRING" id="56857.A0A200R3H9"/>
<evidence type="ECO:0000313" key="4">
    <source>
        <dbReference type="EMBL" id="OVA17271.1"/>
    </source>
</evidence>
<dbReference type="EMBL" id="MVGT01000438">
    <property type="protein sequence ID" value="OVA17271.1"/>
    <property type="molecule type" value="Genomic_DNA"/>
</dbReference>
<comment type="caution">
    <text evidence="4">The sequence shown here is derived from an EMBL/GenBank/DDBJ whole genome shotgun (WGS) entry which is preliminary data.</text>
</comment>
<feature type="repeat" description="PPR" evidence="3">
    <location>
        <begin position="176"/>
        <end position="210"/>
    </location>
</feature>
<dbReference type="Proteomes" id="UP000195402">
    <property type="component" value="Unassembled WGS sequence"/>
</dbReference>
<dbReference type="PANTHER" id="PTHR47939">
    <property type="entry name" value="MEMBRANE-ASSOCIATED SALT-INDUCIBLE PROTEIN-LIKE"/>
    <property type="match status" value="1"/>
</dbReference>
<dbReference type="PANTHER" id="PTHR47939:SF13">
    <property type="entry name" value="OS03G0201400 PROTEIN"/>
    <property type="match status" value="1"/>
</dbReference>
<protein>
    <submittedName>
        <fullName evidence="4">Pentatricopeptide repeat</fullName>
    </submittedName>
</protein>
<dbReference type="NCBIfam" id="TIGR00756">
    <property type="entry name" value="PPR"/>
    <property type="match status" value="2"/>
</dbReference>
<evidence type="ECO:0000256" key="3">
    <source>
        <dbReference type="PROSITE-ProRule" id="PRU00708"/>
    </source>
</evidence>
<reference evidence="4 5" key="1">
    <citation type="journal article" date="2017" name="Mol. Plant">
        <title>The Genome of Medicinal Plant Macleaya cordata Provides New Insights into Benzylisoquinoline Alkaloids Metabolism.</title>
        <authorList>
            <person name="Liu X."/>
            <person name="Liu Y."/>
            <person name="Huang P."/>
            <person name="Ma Y."/>
            <person name="Qing Z."/>
            <person name="Tang Q."/>
            <person name="Cao H."/>
            <person name="Cheng P."/>
            <person name="Zheng Y."/>
            <person name="Yuan Z."/>
            <person name="Zhou Y."/>
            <person name="Liu J."/>
            <person name="Tang Z."/>
            <person name="Zhuo Y."/>
            <person name="Zhang Y."/>
            <person name="Yu L."/>
            <person name="Huang J."/>
            <person name="Yang P."/>
            <person name="Peng Q."/>
            <person name="Zhang J."/>
            <person name="Jiang W."/>
            <person name="Zhang Z."/>
            <person name="Lin K."/>
            <person name="Ro D.K."/>
            <person name="Chen X."/>
            <person name="Xiong X."/>
            <person name="Shang Y."/>
            <person name="Huang S."/>
            <person name="Zeng J."/>
        </authorList>
    </citation>
    <scope>NUCLEOTIDE SEQUENCE [LARGE SCALE GENOMIC DNA]</scope>
    <source>
        <strain evidence="5">cv. BLH2017</strain>
        <tissue evidence="4">Root</tissue>
    </source>
</reference>
<evidence type="ECO:0000313" key="5">
    <source>
        <dbReference type="Proteomes" id="UP000195402"/>
    </source>
</evidence>
<name>A0A200R3H9_MACCD</name>
<dbReference type="Pfam" id="PF12854">
    <property type="entry name" value="PPR_1"/>
    <property type="match status" value="1"/>
</dbReference>
<dbReference type="InParanoid" id="A0A200R3H9"/>
<proteinExistence type="inferred from homology"/>
<accession>A0A200R3H9</accession>
<dbReference type="OrthoDB" id="1911783at2759"/>
<dbReference type="FunCoup" id="A0A200R3H9">
    <property type="interactions" value="437"/>
</dbReference>